<evidence type="ECO:0000313" key="1">
    <source>
        <dbReference type="EMBL" id="TFK27765.1"/>
    </source>
</evidence>
<dbReference type="Proteomes" id="UP000307440">
    <property type="component" value="Unassembled WGS sequence"/>
</dbReference>
<proteinExistence type="predicted"/>
<sequence length="295" mass="33916">MDLQHTQFDQLVQEFDATFNSAFALDFAKAQVEVSDLIQLVQTSKVVGKEELALSLERFITDANAARQRFSTLGSQFDGALDKIVAVNERGMCMIIDAHARNQAKEPNVGSAFLDQVTRRTFCQSMDVLASQLKLLMVEVEANHENLSNLEAILVGIRDIALQNETPLWLLNDLVSWLAKLWIKFGWDTGKMQRFEKHWGMLTEVTVYRKPHVLGMLKALADMNDGMEEIWNRVWKEDSATGRIEPEMHMMSIRLSMDRLEESRMTIKRIGDEEKTKDFGSDWRRHVGAIWDRRP</sequence>
<dbReference type="STRING" id="230819.A0A5C3L4Z8"/>
<protein>
    <submittedName>
        <fullName evidence="1">Uncharacterized protein</fullName>
    </submittedName>
</protein>
<dbReference type="EMBL" id="ML210161">
    <property type="protein sequence ID" value="TFK27765.1"/>
    <property type="molecule type" value="Genomic_DNA"/>
</dbReference>
<dbReference type="OrthoDB" id="4179406at2759"/>
<name>A0A5C3L4Z8_COPMA</name>
<gene>
    <name evidence="1" type="ORF">FA15DRAFT_131488</name>
</gene>
<organism evidence="1 2">
    <name type="scientific">Coprinopsis marcescibilis</name>
    <name type="common">Agaric fungus</name>
    <name type="synonym">Psathyrella marcescibilis</name>
    <dbReference type="NCBI Taxonomy" id="230819"/>
    <lineage>
        <taxon>Eukaryota</taxon>
        <taxon>Fungi</taxon>
        <taxon>Dikarya</taxon>
        <taxon>Basidiomycota</taxon>
        <taxon>Agaricomycotina</taxon>
        <taxon>Agaricomycetes</taxon>
        <taxon>Agaricomycetidae</taxon>
        <taxon>Agaricales</taxon>
        <taxon>Agaricineae</taxon>
        <taxon>Psathyrellaceae</taxon>
        <taxon>Coprinopsis</taxon>
    </lineage>
</organism>
<keyword evidence="2" id="KW-1185">Reference proteome</keyword>
<accession>A0A5C3L4Z8</accession>
<evidence type="ECO:0000313" key="2">
    <source>
        <dbReference type="Proteomes" id="UP000307440"/>
    </source>
</evidence>
<reference evidence="1 2" key="1">
    <citation type="journal article" date="2019" name="Nat. Ecol. Evol.">
        <title>Megaphylogeny resolves global patterns of mushroom evolution.</title>
        <authorList>
            <person name="Varga T."/>
            <person name="Krizsan K."/>
            <person name="Foldi C."/>
            <person name="Dima B."/>
            <person name="Sanchez-Garcia M."/>
            <person name="Sanchez-Ramirez S."/>
            <person name="Szollosi G.J."/>
            <person name="Szarkandi J.G."/>
            <person name="Papp V."/>
            <person name="Albert L."/>
            <person name="Andreopoulos W."/>
            <person name="Angelini C."/>
            <person name="Antonin V."/>
            <person name="Barry K.W."/>
            <person name="Bougher N.L."/>
            <person name="Buchanan P."/>
            <person name="Buyck B."/>
            <person name="Bense V."/>
            <person name="Catcheside P."/>
            <person name="Chovatia M."/>
            <person name="Cooper J."/>
            <person name="Damon W."/>
            <person name="Desjardin D."/>
            <person name="Finy P."/>
            <person name="Geml J."/>
            <person name="Haridas S."/>
            <person name="Hughes K."/>
            <person name="Justo A."/>
            <person name="Karasinski D."/>
            <person name="Kautmanova I."/>
            <person name="Kiss B."/>
            <person name="Kocsube S."/>
            <person name="Kotiranta H."/>
            <person name="LaButti K.M."/>
            <person name="Lechner B.E."/>
            <person name="Liimatainen K."/>
            <person name="Lipzen A."/>
            <person name="Lukacs Z."/>
            <person name="Mihaltcheva S."/>
            <person name="Morgado L.N."/>
            <person name="Niskanen T."/>
            <person name="Noordeloos M.E."/>
            <person name="Ohm R.A."/>
            <person name="Ortiz-Santana B."/>
            <person name="Ovrebo C."/>
            <person name="Racz N."/>
            <person name="Riley R."/>
            <person name="Savchenko A."/>
            <person name="Shiryaev A."/>
            <person name="Soop K."/>
            <person name="Spirin V."/>
            <person name="Szebenyi C."/>
            <person name="Tomsovsky M."/>
            <person name="Tulloss R.E."/>
            <person name="Uehling J."/>
            <person name="Grigoriev I.V."/>
            <person name="Vagvolgyi C."/>
            <person name="Papp T."/>
            <person name="Martin F.M."/>
            <person name="Miettinen O."/>
            <person name="Hibbett D.S."/>
            <person name="Nagy L.G."/>
        </authorList>
    </citation>
    <scope>NUCLEOTIDE SEQUENCE [LARGE SCALE GENOMIC DNA]</scope>
    <source>
        <strain evidence="1 2">CBS 121175</strain>
    </source>
</reference>
<dbReference type="AlphaFoldDB" id="A0A5C3L4Z8"/>